<comment type="subcellular location">
    <subcellularLocation>
        <location evidence="1">Membrane</location>
        <topology evidence="1">Multi-pass membrane protein</topology>
    </subcellularLocation>
</comment>
<sequence>MQVFKSYFKILNKKKGSMLMYIGIFAGIIFGFILPNSGKTEDEYKSMKCKFAWFDYDQTAESEELFLYLDHAHKHAELKTDTTEAMQDSLFNRNTDCIVRIKKGYANHLDKEDLSDYIEIVAIPNRSKVELFESGVNKYISYLNAYFAAGYDRAEAAAQVNELFQIRTNVTMISEDHGGKHSTRYTFFSYLGWIFVVMMIEGVSPVLIVYDKKELRERIASSAYKYSNMTKEILLGTIVTGFLGCAVFAVGGCFVFRKEMFTAAGLGNLLNMVCYMFVAMALAFLASKIARNEEGFSMIGNIVSLGMAFLSGIFVPVEFLGAGVIKLAHFLPAYWYVKVVDLLDYEAKIPSEAFVYMGIEVLFAAAIITIAIVIDRTRNHRLVA</sequence>
<keyword evidence="3 5" id="KW-1133">Transmembrane helix</keyword>
<dbReference type="GO" id="GO:0140359">
    <property type="term" value="F:ABC-type transporter activity"/>
    <property type="evidence" value="ECO:0007669"/>
    <property type="project" value="InterPro"/>
</dbReference>
<evidence type="ECO:0000256" key="2">
    <source>
        <dbReference type="ARBA" id="ARBA00022692"/>
    </source>
</evidence>
<proteinExistence type="predicted"/>
<dbReference type="InterPro" id="IPR013525">
    <property type="entry name" value="ABC2_TM"/>
</dbReference>
<evidence type="ECO:0000313" key="7">
    <source>
        <dbReference type="EMBL" id="MBC5663415.1"/>
    </source>
</evidence>
<feature type="transmembrane region" description="Helical" evidence="5">
    <location>
        <begin position="302"/>
        <end position="325"/>
    </location>
</feature>
<comment type="caution">
    <text evidence="7">The sequence shown here is derived from an EMBL/GenBank/DDBJ whole genome shotgun (WGS) entry which is preliminary data.</text>
</comment>
<feature type="domain" description="ABC-2 type transporter transmembrane" evidence="6">
    <location>
        <begin position="20"/>
        <end position="372"/>
    </location>
</feature>
<reference evidence="7 8" key="1">
    <citation type="submission" date="2020-08" db="EMBL/GenBank/DDBJ databases">
        <title>Genome public.</title>
        <authorList>
            <person name="Liu C."/>
            <person name="Sun Q."/>
        </authorList>
    </citation>
    <scope>NUCLEOTIDE SEQUENCE [LARGE SCALE GENOMIC DNA]</scope>
    <source>
        <strain evidence="7 8">NSJ-10</strain>
    </source>
</reference>
<gene>
    <name evidence="7" type="ORF">H8S09_11095</name>
</gene>
<evidence type="ECO:0000313" key="8">
    <source>
        <dbReference type="Proteomes" id="UP000615234"/>
    </source>
</evidence>
<dbReference type="PANTHER" id="PTHR43027">
    <property type="entry name" value="DOXORUBICIN RESISTANCE ABC TRANSPORTER PERMEASE PROTEIN DRRC-RELATED"/>
    <property type="match status" value="1"/>
</dbReference>
<evidence type="ECO:0000259" key="6">
    <source>
        <dbReference type="Pfam" id="PF12698"/>
    </source>
</evidence>
<evidence type="ECO:0000256" key="4">
    <source>
        <dbReference type="ARBA" id="ARBA00023136"/>
    </source>
</evidence>
<dbReference type="Gene3D" id="3.40.1710.10">
    <property type="entry name" value="abc type-2 transporter like domain"/>
    <property type="match status" value="1"/>
</dbReference>
<dbReference type="RefSeq" id="WP_186847865.1">
    <property type="nucleotide sequence ID" value="NZ_JACOOX010000006.1"/>
</dbReference>
<dbReference type="AlphaFoldDB" id="A0A8I0DUT8"/>
<name>A0A8I0DUT8_9FIRM</name>
<feature type="transmembrane region" description="Helical" evidence="5">
    <location>
        <begin position="20"/>
        <end position="38"/>
    </location>
</feature>
<feature type="transmembrane region" description="Helical" evidence="5">
    <location>
        <begin position="269"/>
        <end position="290"/>
    </location>
</feature>
<feature type="transmembrane region" description="Helical" evidence="5">
    <location>
        <begin position="190"/>
        <end position="210"/>
    </location>
</feature>
<dbReference type="Pfam" id="PF12698">
    <property type="entry name" value="ABC2_membrane_3"/>
    <property type="match status" value="1"/>
</dbReference>
<keyword evidence="2 5" id="KW-0812">Transmembrane</keyword>
<feature type="transmembrane region" description="Helical" evidence="5">
    <location>
        <begin position="233"/>
        <end position="257"/>
    </location>
</feature>
<dbReference type="GO" id="GO:0016020">
    <property type="term" value="C:membrane"/>
    <property type="evidence" value="ECO:0007669"/>
    <property type="project" value="UniProtKB-SubCell"/>
</dbReference>
<keyword evidence="4 5" id="KW-0472">Membrane</keyword>
<keyword evidence="8" id="KW-1185">Reference proteome</keyword>
<dbReference type="PANTHER" id="PTHR43027:SF1">
    <property type="entry name" value="DOXORUBICIN RESISTANCE ABC TRANSPORTER PERMEASE PROTEIN DRRC-RELATED"/>
    <property type="match status" value="1"/>
</dbReference>
<protein>
    <submittedName>
        <fullName evidence="7">ABC transporter permease</fullName>
    </submittedName>
</protein>
<dbReference type="EMBL" id="JACOOX010000006">
    <property type="protein sequence ID" value="MBC5663415.1"/>
    <property type="molecule type" value="Genomic_DNA"/>
</dbReference>
<evidence type="ECO:0000256" key="5">
    <source>
        <dbReference type="SAM" id="Phobius"/>
    </source>
</evidence>
<evidence type="ECO:0000256" key="3">
    <source>
        <dbReference type="ARBA" id="ARBA00022989"/>
    </source>
</evidence>
<feature type="transmembrane region" description="Helical" evidence="5">
    <location>
        <begin position="353"/>
        <end position="374"/>
    </location>
</feature>
<organism evidence="7 8">
    <name type="scientific">Coprococcus hominis</name>
    <name type="common">ex Liu et al. 2022</name>
    <dbReference type="NCBI Taxonomy" id="2763039"/>
    <lineage>
        <taxon>Bacteria</taxon>
        <taxon>Bacillati</taxon>
        <taxon>Bacillota</taxon>
        <taxon>Clostridia</taxon>
        <taxon>Lachnospirales</taxon>
        <taxon>Lachnospiraceae</taxon>
        <taxon>Coprococcus</taxon>
    </lineage>
</organism>
<evidence type="ECO:0000256" key="1">
    <source>
        <dbReference type="ARBA" id="ARBA00004141"/>
    </source>
</evidence>
<dbReference type="Proteomes" id="UP000615234">
    <property type="component" value="Unassembled WGS sequence"/>
</dbReference>
<dbReference type="InterPro" id="IPR052902">
    <property type="entry name" value="ABC-2_transporter"/>
</dbReference>
<accession>A0A8I0DUT8</accession>